<evidence type="ECO:0000313" key="2">
    <source>
        <dbReference type="Proteomes" id="UP000515976"/>
    </source>
</evidence>
<dbReference type="Proteomes" id="UP000515976">
    <property type="component" value="Chromosome"/>
</dbReference>
<dbReference type="AlphaFoldDB" id="A0A7G9R0U5"/>
<keyword evidence="2" id="KW-1185">Reference proteome</keyword>
<name>A0A7G9R0U5_9MICO</name>
<dbReference type="EMBL" id="CP060712">
    <property type="protein sequence ID" value="QNN49220.1"/>
    <property type="molecule type" value="Genomic_DNA"/>
</dbReference>
<dbReference type="KEGG" id="pei:H9L10_13485"/>
<sequence>MTVGVVLLEPSVQPGSARSWVADQPRLTVVPAGAFGETVGWVRSAELDHVVVASRAAVADEARLLGTVLAGALPDLAVAVRSADTTSVALATAAAVALEGAEGPVRTLEILTHLLEHSASGVWLSSVTRLEHPKPTFTQHLRSIVSRGYVAWLSPEAVVRRDGTGVPEDVDVLTGCAEGEAPLDALRALVPGDRVHPVPAVADVRAVYGSPGAEFVTLARLPTAGPDVAQCPVCRIVQPGIVCPFCQVHLRVPERT</sequence>
<dbReference type="RefSeq" id="WP_166101297.1">
    <property type="nucleotide sequence ID" value="NZ_BMMY01000006.1"/>
</dbReference>
<organism evidence="1 2">
    <name type="scientific">Phycicoccus endophyticus</name>
    <dbReference type="NCBI Taxonomy" id="1690220"/>
    <lineage>
        <taxon>Bacteria</taxon>
        <taxon>Bacillati</taxon>
        <taxon>Actinomycetota</taxon>
        <taxon>Actinomycetes</taxon>
        <taxon>Micrococcales</taxon>
        <taxon>Intrasporangiaceae</taxon>
        <taxon>Phycicoccus</taxon>
    </lineage>
</organism>
<reference evidence="1 2" key="1">
    <citation type="submission" date="2020-08" db="EMBL/GenBank/DDBJ databases">
        <title>Genome sequence of Phycicoccus endophyticus JCM 31784T.</title>
        <authorList>
            <person name="Hyun D.-W."/>
            <person name="Bae J.-W."/>
        </authorList>
    </citation>
    <scope>NUCLEOTIDE SEQUENCE [LARGE SCALE GENOMIC DNA]</scope>
    <source>
        <strain evidence="1 2">JCM 31784</strain>
    </source>
</reference>
<gene>
    <name evidence="1" type="ORF">H9L10_13485</name>
</gene>
<protein>
    <submittedName>
        <fullName evidence="1">Uncharacterized protein</fullName>
    </submittedName>
</protein>
<proteinExistence type="predicted"/>
<accession>A0A7G9R0U5</accession>
<evidence type="ECO:0000313" key="1">
    <source>
        <dbReference type="EMBL" id="QNN49220.1"/>
    </source>
</evidence>